<dbReference type="Pfam" id="PF01052">
    <property type="entry name" value="FliMN_C"/>
    <property type="match status" value="1"/>
</dbReference>
<evidence type="ECO:0000256" key="6">
    <source>
        <dbReference type="ARBA" id="ARBA00023136"/>
    </source>
</evidence>
<gene>
    <name evidence="8" type="primary">fliN</name>
    <name evidence="8" type="ORF">HOP12_15705</name>
</gene>
<dbReference type="GO" id="GO:0003774">
    <property type="term" value="F:cytoskeletal motor activity"/>
    <property type="evidence" value="ECO:0007669"/>
    <property type="project" value="InterPro"/>
</dbReference>
<evidence type="ECO:0000313" key="8">
    <source>
        <dbReference type="EMBL" id="NOT35590.1"/>
    </source>
</evidence>
<keyword evidence="6" id="KW-0472">Membrane</keyword>
<evidence type="ECO:0000313" key="9">
    <source>
        <dbReference type="Proteomes" id="UP000580839"/>
    </source>
</evidence>
<dbReference type="AlphaFoldDB" id="A0A849SW57"/>
<dbReference type="GO" id="GO:0005886">
    <property type="term" value="C:plasma membrane"/>
    <property type="evidence" value="ECO:0007669"/>
    <property type="project" value="UniProtKB-SubCell"/>
</dbReference>
<dbReference type="PRINTS" id="PR00956">
    <property type="entry name" value="FLGMOTORFLIN"/>
</dbReference>
<dbReference type="InterPro" id="IPR001172">
    <property type="entry name" value="FliN_T3SS_HrcQb"/>
</dbReference>
<name>A0A849SW57_UNCEI</name>
<keyword evidence="8" id="KW-0282">Flagellum</keyword>
<dbReference type="InterPro" id="IPR012826">
    <property type="entry name" value="FliN"/>
</dbReference>
<comment type="caution">
    <text evidence="8">The sequence shown here is derived from an EMBL/GenBank/DDBJ whole genome shotgun (WGS) entry which is preliminary data.</text>
</comment>
<keyword evidence="8" id="KW-0966">Cell projection</keyword>
<organism evidence="8 9">
    <name type="scientific">Eiseniibacteriota bacterium</name>
    <dbReference type="NCBI Taxonomy" id="2212470"/>
    <lineage>
        <taxon>Bacteria</taxon>
        <taxon>Candidatus Eiseniibacteriota</taxon>
    </lineage>
</organism>
<feature type="domain" description="Flagellar motor switch protein FliN-like C-terminal" evidence="7">
    <location>
        <begin position="21"/>
        <end position="91"/>
    </location>
</feature>
<evidence type="ECO:0000256" key="4">
    <source>
        <dbReference type="ARBA" id="ARBA00022500"/>
    </source>
</evidence>
<keyword evidence="3" id="KW-1003">Cell membrane</keyword>
<dbReference type="GO" id="GO:0006935">
    <property type="term" value="P:chemotaxis"/>
    <property type="evidence" value="ECO:0007669"/>
    <property type="project" value="UniProtKB-KW"/>
</dbReference>
<dbReference type="PANTHER" id="PTHR43484">
    <property type="match status" value="1"/>
</dbReference>
<dbReference type="EMBL" id="JABFRW010000205">
    <property type="protein sequence ID" value="NOT35590.1"/>
    <property type="molecule type" value="Genomic_DNA"/>
</dbReference>
<dbReference type="GO" id="GO:0009425">
    <property type="term" value="C:bacterial-type flagellum basal body"/>
    <property type="evidence" value="ECO:0007669"/>
    <property type="project" value="InterPro"/>
</dbReference>
<dbReference type="GO" id="GO:0071973">
    <property type="term" value="P:bacterial-type flagellum-dependent cell motility"/>
    <property type="evidence" value="ECO:0007669"/>
    <property type="project" value="InterPro"/>
</dbReference>
<evidence type="ECO:0000256" key="2">
    <source>
        <dbReference type="ARBA" id="ARBA00009226"/>
    </source>
</evidence>
<evidence type="ECO:0000256" key="3">
    <source>
        <dbReference type="ARBA" id="ARBA00022475"/>
    </source>
</evidence>
<dbReference type="Proteomes" id="UP000580839">
    <property type="component" value="Unassembled WGS sequence"/>
</dbReference>
<reference evidence="8 9" key="1">
    <citation type="submission" date="2020-04" db="EMBL/GenBank/DDBJ databases">
        <title>Metagenomic profiling of ammonia- and methane-oxidizing microorganisms in a Dutch drinking water treatment plant.</title>
        <authorList>
            <person name="Poghosyan L."/>
            <person name="Leucker S."/>
        </authorList>
    </citation>
    <scope>NUCLEOTIDE SEQUENCE [LARGE SCALE GENOMIC DNA]</scope>
    <source>
        <strain evidence="8">S-RSF-IL-03</strain>
    </source>
</reference>
<dbReference type="InterPro" id="IPR001543">
    <property type="entry name" value="FliN-like_C"/>
</dbReference>
<dbReference type="InterPro" id="IPR036429">
    <property type="entry name" value="SpoA-like_sf"/>
</dbReference>
<comment type="similarity">
    <text evidence="2">Belongs to the FliN/MopA/SpaO family.</text>
</comment>
<keyword evidence="8" id="KW-0969">Cilium</keyword>
<sequence>MTADSNATVVAPRSGAGSLDLLLDVSLPIIIEVGRARSTVQEVLRFEVGSVVPLDRRVGEPVDVYVSDRRVAEGEVVVVGERLGVRITALVAPQGEGETR</sequence>
<dbReference type="NCBIfam" id="TIGR02480">
    <property type="entry name" value="fliN"/>
    <property type="match status" value="1"/>
</dbReference>
<evidence type="ECO:0000256" key="5">
    <source>
        <dbReference type="ARBA" id="ARBA00022779"/>
    </source>
</evidence>
<evidence type="ECO:0000256" key="1">
    <source>
        <dbReference type="ARBA" id="ARBA00004413"/>
    </source>
</evidence>
<dbReference type="Gene3D" id="2.30.330.10">
    <property type="entry name" value="SpoA-like"/>
    <property type="match status" value="1"/>
</dbReference>
<proteinExistence type="inferred from homology"/>
<protein>
    <submittedName>
        <fullName evidence="8">Flagellar motor switch protein FliN</fullName>
    </submittedName>
</protein>
<dbReference type="PANTHER" id="PTHR43484:SF1">
    <property type="entry name" value="FLAGELLAR MOTOR SWITCH PROTEIN FLIN"/>
    <property type="match status" value="1"/>
</dbReference>
<comment type="subcellular location">
    <subcellularLocation>
        <location evidence="1">Cell membrane</location>
        <topology evidence="1">Peripheral membrane protein</topology>
        <orientation evidence="1">Cytoplasmic side</orientation>
    </subcellularLocation>
</comment>
<keyword evidence="4" id="KW-0145">Chemotaxis</keyword>
<dbReference type="InterPro" id="IPR051469">
    <property type="entry name" value="FliN/MopA/SpaO"/>
</dbReference>
<dbReference type="SUPFAM" id="SSF101801">
    <property type="entry name" value="Surface presentation of antigens (SPOA)"/>
    <property type="match status" value="1"/>
</dbReference>
<keyword evidence="5" id="KW-0283">Flagellar rotation</keyword>
<evidence type="ECO:0000259" key="7">
    <source>
        <dbReference type="Pfam" id="PF01052"/>
    </source>
</evidence>
<accession>A0A849SW57</accession>